<dbReference type="PROSITE" id="PS50979">
    <property type="entry name" value="BC"/>
    <property type="match status" value="1"/>
</dbReference>
<dbReference type="Pfam" id="PF00289">
    <property type="entry name" value="Biotin_carb_N"/>
    <property type="match status" value="1"/>
</dbReference>
<dbReference type="UniPathway" id="UPA00655">
    <property type="reaction ID" value="UER00711"/>
</dbReference>
<dbReference type="OrthoDB" id="9807469at2"/>
<dbReference type="FunFam" id="3.30.470.20:FF:000028">
    <property type="entry name" value="Methylcrotonoyl-CoA carboxylase subunit alpha, mitochondrial"/>
    <property type="match status" value="1"/>
</dbReference>
<dbReference type="eggNOG" id="COG0439">
    <property type="taxonomic scope" value="Bacteria"/>
</dbReference>
<dbReference type="GO" id="GO:2001295">
    <property type="term" value="P:malonyl-CoA biosynthetic process"/>
    <property type="evidence" value="ECO:0007669"/>
    <property type="project" value="UniProtKB-UniPathway"/>
</dbReference>
<dbReference type="EnsemblBacteria" id="ABC44954">
    <property type="protein sequence ID" value="ABC44954"/>
    <property type="gene ID" value="SRU_0937"/>
</dbReference>
<evidence type="ECO:0000256" key="5">
    <source>
        <dbReference type="ARBA" id="ARBA00022598"/>
    </source>
</evidence>
<dbReference type="GO" id="GO:0004075">
    <property type="term" value="F:biotin carboxylase activity"/>
    <property type="evidence" value="ECO:0007669"/>
    <property type="project" value="UniProtKB-EC"/>
</dbReference>
<evidence type="ECO:0000256" key="13">
    <source>
        <dbReference type="RuleBase" id="RU365063"/>
    </source>
</evidence>
<dbReference type="Pfam" id="PF02786">
    <property type="entry name" value="CPSase_L_D2"/>
    <property type="match status" value="1"/>
</dbReference>
<dbReference type="Pfam" id="PF02785">
    <property type="entry name" value="Biotin_carb_C"/>
    <property type="match status" value="1"/>
</dbReference>
<dbReference type="GO" id="GO:0006633">
    <property type="term" value="P:fatty acid biosynthetic process"/>
    <property type="evidence" value="ECO:0007669"/>
    <property type="project" value="UniProtKB-KW"/>
</dbReference>
<dbReference type="NCBIfam" id="TIGR00514">
    <property type="entry name" value="accC"/>
    <property type="match status" value="1"/>
</dbReference>
<dbReference type="EMBL" id="CP000159">
    <property type="protein sequence ID" value="ABC44954.1"/>
    <property type="molecule type" value="Genomic_DNA"/>
</dbReference>
<evidence type="ECO:0000313" key="17">
    <source>
        <dbReference type="EMBL" id="ABC44954.1"/>
    </source>
</evidence>
<comment type="catalytic activity">
    <reaction evidence="11 13">
        <text>N(6)-biotinyl-L-lysyl-[protein] + hydrogencarbonate + ATP = N(6)-carboxybiotinyl-L-lysyl-[protein] + ADP + phosphate + H(+)</text>
        <dbReference type="Rhea" id="RHEA:13501"/>
        <dbReference type="Rhea" id="RHEA-COMP:10505"/>
        <dbReference type="Rhea" id="RHEA-COMP:10506"/>
        <dbReference type="ChEBI" id="CHEBI:15378"/>
        <dbReference type="ChEBI" id="CHEBI:17544"/>
        <dbReference type="ChEBI" id="CHEBI:30616"/>
        <dbReference type="ChEBI" id="CHEBI:43474"/>
        <dbReference type="ChEBI" id="CHEBI:83144"/>
        <dbReference type="ChEBI" id="CHEBI:83145"/>
        <dbReference type="ChEBI" id="CHEBI:456216"/>
        <dbReference type="EC" id="6.3.4.14"/>
    </reaction>
</comment>
<evidence type="ECO:0000256" key="6">
    <source>
        <dbReference type="ARBA" id="ARBA00022723"/>
    </source>
</evidence>
<evidence type="ECO:0000256" key="1">
    <source>
        <dbReference type="ARBA" id="ARBA00003761"/>
    </source>
</evidence>
<keyword evidence="7 12" id="KW-0547">Nucleotide-binding</keyword>
<dbReference type="InterPro" id="IPR005482">
    <property type="entry name" value="Biotin_COase_C"/>
</dbReference>
<dbReference type="InterPro" id="IPR051602">
    <property type="entry name" value="ACC_Biotin_Carboxylase"/>
</dbReference>
<dbReference type="PANTHER" id="PTHR48095:SF2">
    <property type="entry name" value="BIOTIN CARBOXYLASE, CHLOROPLASTIC"/>
    <property type="match status" value="1"/>
</dbReference>
<dbReference type="PROSITE" id="PS50975">
    <property type="entry name" value="ATP_GRASP"/>
    <property type="match status" value="1"/>
</dbReference>
<evidence type="ECO:0000256" key="11">
    <source>
        <dbReference type="ARBA" id="ARBA00048600"/>
    </source>
</evidence>
<dbReference type="PROSITE" id="PS00867">
    <property type="entry name" value="CPSASE_2"/>
    <property type="match status" value="1"/>
</dbReference>
<dbReference type="SUPFAM" id="SSF51246">
    <property type="entry name" value="Rudiment single hybrid motif"/>
    <property type="match status" value="1"/>
</dbReference>
<dbReference type="NCBIfam" id="NF006367">
    <property type="entry name" value="PRK08591.1"/>
    <property type="match status" value="1"/>
</dbReference>
<dbReference type="KEGG" id="sru:SRU_0937"/>
<evidence type="ECO:0000256" key="10">
    <source>
        <dbReference type="ARBA" id="ARBA00023267"/>
    </source>
</evidence>
<dbReference type="PANTHER" id="PTHR48095">
    <property type="entry name" value="PYRUVATE CARBOXYLASE SUBUNIT A"/>
    <property type="match status" value="1"/>
</dbReference>
<gene>
    <name evidence="17" type="primary">accC</name>
    <name evidence="17" type="ordered locus">SRU_0937</name>
</gene>
<dbReference type="GO" id="GO:0046872">
    <property type="term" value="F:metal ion binding"/>
    <property type="evidence" value="ECO:0007669"/>
    <property type="project" value="UniProtKB-KW"/>
</dbReference>
<comment type="pathway">
    <text evidence="2 13">Lipid metabolism; malonyl-CoA biosynthesis; malonyl-CoA from acetyl-CoA: step 1/1.</text>
</comment>
<evidence type="ECO:0000256" key="8">
    <source>
        <dbReference type="ARBA" id="ARBA00022840"/>
    </source>
</evidence>
<reference evidence="17 18" key="1">
    <citation type="journal article" date="2005" name="Proc. Natl. Acad. Sci. U.S.A.">
        <title>The genome of Salinibacter ruber: convergence and gene exchange among hyperhalophilic bacteria and archaea.</title>
        <authorList>
            <person name="Mongodin E.F."/>
            <person name="Nelson K.E."/>
            <person name="Daugherty S."/>
            <person name="Deboy R.T."/>
            <person name="Wister J."/>
            <person name="Khouri H."/>
            <person name="Weidman J."/>
            <person name="Walsh D.A."/>
            <person name="Papke R.T."/>
            <person name="Sanchez Perez G."/>
            <person name="Sharma A.K."/>
            <person name="Nesbo C.L."/>
            <person name="MacLeod D."/>
            <person name="Bapteste E."/>
            <person name="Doolittle W.F."/>
            <person name="Charlebois R.L."/>
            <person name="Legault B."/>
            <person name="Rodriguez-Valera F."/>
        </authorList>
    </citation>
    <scope>NUCLEOTIDE SEQUENCE [LARGE SCALE GENOMIC DNA]</scope>
    <source>
        <strain evidence="18">DSM 13855 / CECT 5946 / M31</strain>
    </source>
</reference>
<evidence type="ECO:0000256" key="7">
    <source>
        <dbReference type="ARBA" id="ARBA00022741"/>
    </source>
</evidence>
<sequence>MRSSTPQGPQRPSHRPPPPRPTTGKEAPPFAGPRPHMSDIQKILIANRGEIALRVIRTCHEMGINTVAVYSTIDRDALHVRFADEAVCIGPAASSESYLRPDRLIAAAEVTGADAIHPGYGFLAENAEFSQICADNDIEFIGPSAETISLMGEKSKAKEEMHKAGVPIVEGSDGTVGDLDTAYEIASDIGFPVMVKAVAGGGGTGMRLVREADGFERAFNGARSEADAAFGNPEVYIEKFVEKPRHVEIQVLGDGQGNVMHFGERECSIQRRHQKLLEECPSPVVDEELREEMGAAAIRGAEAVDYEGAGTVEFLVGADRNFYFMEMNTRIQVEHPVTEEVTDCDLVEYQIRVSMGETVDSEERPPMEGHAIECRINAENPFQNFSPAPGDITAFHQPGGHGIRIDTAAYSGYRIPPTYDSMIAKLIAYGKTREQAIRKMRRALAEFVVEGVDTTIPFHRQLMNDDRFKQGNFDTRFLDDFEMHAAPAEVA</sequence>
<keyword evidence="18" id="KW-1185">Reference proteome</keyword>
<dbReference type="PATRIC" id="fig|309807.25.peg.972"/>
<evidence type="ECO:0000256" key="12">
    <source>
        <dbReference type="PROSITE-ProRule" id="PRU00409"/>
    </source>
</evidence>
<proteinExistence type="predicted"/>
<dbReference type="InterPro" id="IPR016185">
    <property type="entry name" value="PreATP-grasp_dom_sf"/>
</dbReference>
<dbReference type="EC" id="6.3.4.14" evidence="4 13"/>
<evidence type="ECO:0000256" key="4">
    <source>
        <dbReference type="ARBA" id="ARBA00013263"/>
    </source>
</evidence>
<evidence type="ECO:0000256" key="2">
    <source>
        <dbReference type="ARBA" id="ARBA00004956"/>
    </source>
</evidence>
<dbReference type="FunFam" id="3.30.1490.20:FF:000018">
    <property type="entry name" value="Biotin carboxylase"/>
    <property type="match status" value="1"/>
</dbReference>
<keyword evidence="13" id="KW-0276">Fatty acid metabolism</keyword>
<dbReference type="InterPro" id="IPR005481">
    <property type="entry name" value="BC-like_N"/>
</dbReference>
<keyword evidence="6" id="KW-0479">Metal-binding</keyword>
<keyword evidence="13" id="KW-0443">Lipid metabolism</keyword>
<organism evidence="17 18">
    <name type="scientific">Salinibacter ruber (strain DSM 13855 / M31)</name>
    <dbReference type="NCBI Taxonomy" id="309807"/>
    <lineage>
        <taxon>Bacteria</taxon>
        <taxon>Pseudomonadati</taxon>
        <taxon>Rhodothermota</taxon>
        <taxon>Rhodothermia</taxon>
        <taxon>Rhodothermales</taxon>
        <taxon>Salinibacteraceae</taxon>
        <taxon>Salinibacter</taxon>
    </lineage>
</organism>
<evidence type="ECO:0000256" key="3">
    <source>
        <dbReference type="ARBA" id="ARBA00011750"/>
    </source>
</evidence>
<evidence type="ECO:0000256" key="9">
    <source>
        <dbReference type="ARBA" id="ARBA00022842"/>
    </source>
</evidence>
<dbReference type="AlphaFoldDB" id="Q2S411"/>
<feature type="compositionally biased region" description="Low complexity" evidence="14">
    <location>
        <begin position="1"/>
        <end position="11"/>
    </location>
</feature>
<dbReference type="SMART" id="SM00878">
    <property type="entry name" value="Biotin_carb_C"/>
    <property type="match status" value="1"/>
</dbReference>
<protein>
    <recommendedName>
        <fullName evidence="4 13">Biotin carboxylase</fullName>
        <ecNumber evidence="4 13">6.3.4.14</ecNumber>
    </recommendedName>
    <alternativeName>
        <fullName evidence="13">Acetyl-coenzyme A carboxylase biotin carboxylase subunit A</fullName>
    </alternativeName>
</protein>
<dbReference type="InterPro" id="IPR011764">
    <property type="entry name" value="Biotin_carboxylation_dom"/>
</dbReference>
<evidence type="ECO:0000256" key="14">
    <source>
        <dbReference type="SAM" id="MobiDB-lite"/>
    </source>
</evidence>
<evidence type="ECO:0000259" key="15">
    <source>
        <dbReference type="PROSITE" id="PS50975"/>
    </source>
</evidence>
<keyword evidence="5 13" id="KW-0436">Ligase</keyword>
<dbReference type="InterPro" id="IPR004549">
    <property type="entry name" value="Acetyl_CoA_COase_biotin_COase"/>
</dbReference>
<comment type="function">
    <text evidence="1 13">This protein is a component of the acetyl coenzyme A carboxylase complex; first, biotin carboxylase catalyzes the carboxylation of the carrier protein and then the transcarboxylase transfers the carboxyl group to form malonyl-CoA.</text>
</comment>
<dbReference type="Proteomes" id="UP000008674">
    <property type="component" value="Chromosome"/>
</dbReference>
<feature type="region of interest" description="Disordered" evidence="14">
    <location>
        <begin position="1"/>
        <end position="36"/>
    </location>
</feature>
<keyword evidence="8 12" id="KW-0067">ATP-binding</keyword>
<keyword evidence="10 13" id="KW-0092">Biotin</keyword>
<dbReference type="InterPro" id="IPR005479">
    <property type="entry name" value="CPAse_ATP-bd"/>
</dbReference>
<dbReference type="InterPro" id="IPR011761">
    <property type="entry name" value="ATP-grasp"/>
</dbReference>
<dbReference type="Gene3D" id="3.30.470.20">
    <property type="entry name" value="ATP-grasp fold, B domain"/>
    <property type="match status" value="1"/>
</dbReference>
<name>Q2S411_SALRD</name>
<keyword evidence="13" id="KW-0444">Lipid biosynthesis</keyword>
<feature type="domain" description="Biotin carboxylation" evidence="16">
    <location>
        <begin position="39"/>
        <end position="483"/>
    </location>
</feature>
<dbReference type="GO" id="GO:0005524">
    <property type="term" value="F:ATP binding"/>
    <property type="evidence" value="ECO:0007669"/>
    <property type="project" value="UniProtKB-UniRule"/>
</dbReference>
<evidence type="ECO:0000313" key="18">
    <source>
        <dbReference type="Proteomes" id="UP000008674"/>
    </source>
</evidence>
<comment type="subunit">
    <text evidence="3 13">Acetyl-CoA carboxylase is a heterohexamer of biotin carboxyl carrier protein, biotin carboxylase and the two subunits of carboxyl transferase in a 2:2 complex.</text>
</comment>
<dbReference type="SUPFAM" id="SSF56059">
    <property type="entry name" value="Glutathione synthetase ATP-binding domain-like"/>
    <property type="match status" value="1"/>
</dbReference>
<dbReference type="SUPFAM" id="SSF52440">
    <property type="entry name" value="PreATP-grasp domain"/>
    <property type="match status" value="1"/>
</dbReference>
<dbReference type="HOGENOM" id="CLU_000395_3_2_10"/>
<accession>Q2S411</accession>
<keyword evidence="9" id="KW-0460">Magnesium</keyword>
<evidence type="ECO:0000259" key="16">
    <source>
        <dbReference type="PROSITE" id="PS50979"/>
    </source>
</evidence>
<keyword evidence="13" id="KW-0275">Fatty acid biosynthesis</keyword>
<dbReference type="FunFam" id="3.40.50.20:FF:000010">
    <property type="entry name" value="Propionyl-CoA carboxylase subunit alpha"/>
    <property type="match status" value="1"/>
</dbReference>
<dbReference type="InterPro" id="IPR011054">
    <property type="entry name" value="Rudment_hybrid_motif"/>
</dbReference>
<feature type="domain" description="ATP-grasp" evidence="15">
    <location>
        <begin position="158"/>
        <end position="355"/>
    </location>
</feature>
<dbReference type="STRING" id="309807.SRU_0937"/>